<feature type="region of interest" description="Disordered" evidence="2">
    <location>
        <begin position="542"/>
        <end position="587"/>
    </location>
</feature>
<dbReference type="EMBL" id="JASGXD010000010">
    <property type="protein sequence ID" value="KAK6003030.1"/>
    <property type="molecule type" value="Genomic_DNA"/>
</dbReference>
<protein>
    <recommendedName>
        <fullName evidence="5">RING-type domain-containing protein</fullName>
    </recommendedName>
</protein>
<feature type="compositionally biased region" description="Polar residues" evidence="2">
    <location>
        <begin position="278"/>
        <end position="293"/>
    </location>
</feature>
<sequence>MDDEFALEVLRLAEGQTVEAFEEDLKSQARNLNIDIALLESTFKSRESKATASLTSSTHPRRSISTGSQGSHSTDFTDASRVSRDCPNARTRPTRGRRSSAASTSIKDYDSIVNHARFDFRRSSFNFATSPIISPSPSTFSLSSVWSRSRESSPKRHIITRGLSRLRLRRTDSGDSTREKDDCPHCPQSGSRHRRTLHTLSCGHRYCTLALRKIIKDSLNDENIPPTCCKRPIPGSLVASVMSQEEQDALMNMLVAWDDEATTTTTTTPPTIHESEVTSHPTTFPKSRSQSRSPVFGAEQLQNLEEQRKNLEKAMEMPEFKNLRQEQERQRDSLVAWAGRKRQGIIDGYAVRKLQLLPYFDRQIDQLSEKQSAVIARIEDKHVLDEHEMREAHEVETRNNAIALKHMEAYCRGETTSGDRHERTITDRDLAELTKARRARDQMEAKHSGAISVLRGEQSRRISQRLAKQEEELAELEARQLKEVESLQRECDDMVRDWDDETQKRRAKLETWWSIQVEIWRKKLERDTGIHFSGELPSISWPSTDVVESDRRGDPTKRHTIAISPAPGLQPDAGRGPRSVSPARKQHRISTAFTIRSGMIGKV</sequence>
<feature type="region of interest" description="Disordered" evidence="2">
    <location>
        <begin position="170"/>
        <end position="190"/>
    </location>
</feature>
<organism evidence="3 4">
    <name type="scientific">Aureobasidium pullulans</name>
    <name type="common">Black yeast</name>
    <name type="synonym">Pullularia pullulans</name>
    <dbReference type="NCBI Taxonomy" id="5580"/>
    <lineage>
        <taxon>Eukaryota</taxon>
        <taxon>Fungi</taxon>
        <taxon>Dikarya</taxon>
        <taxon>Ascomycota</taxon>
        <taxon>Pezizomycotina</taxon>
        <taxon>Dothideomycetes</taxon>
        <taxon>Dothideomycetidae</taxon>
        <taxon>Dothideales</taxon>
        <taxon>Saccotheciaceae</taxon>
        <taxon>Aureobasidium</taxon>
    </lineage>
</organism>
<feature type="compositionally biased region" description="Basic and acidic residues" evidence="2">
    <location>
        <begin position="170"/>
        <end position="184"/>
    </location>
</feature>
<accession>A0ABR0TF25</accession>
<dbReference type="Proteomes" id="UP001341245">
    <property type="component" value="Unassembled WGS sequence"/>
</dbReference>
<feature type="compositionally biased region" description="Polar residues" evidence="2">
    <location>
        <begin position="50"/>
        <end position="77"/>
    </location>
</feature>
<dbReference type="InterPro" id="IPR013083">
    <property type="entry name" value="Znf_RING/FYVE/PHD"/>
</dbReference>
<comment type="caution">
    <text evidence="3">The sequence shown here is derived from an EMBL/GenBank/DDBJ whole genome shotgun (WGS) entry which is preliminary data.</text>
</comment>
<gene>
    <name evidence="3" type="ORF">QM012_000875</name>
</gene>
<evidence type="ECO:0000313" key="4">
    <source>
        <dbReference type="Proteomes" id="UP001341245"/>
    </source>
</evidence>
<evidence type="ECO:0000256" key="2">
    <source>
        <dbReference type="SAM" id="MobiDB-lite"/>
    </source>
</evidence>
<feature type="region of interest" description="Disordered" evidence="2">
    <location>
        <begin position="50"/>
        <end position="104"/>
    </location>
</feature>
<feature type="compositionally biased region" description="Basic and acidic residues" evidence="2">
    <location>
        <begin position="548"/>
        <end position="557"/>
    </location>
</feature>
<evidence type="ECO:0000256" key="1">
    <source>
        <dbReference type="SAM" id="Coils"/>
    </source>
</evidence>
<reference evidence="3 4" key="1">
    <citation type="submission" date="2023-11" db="EMBL/GenBank/DDBJ databases">
        <title>Draft genome sequence and annotation of the polyextremotolerant black yeast-like fungus Aureobasidium pullulans NRRL 62042.</title>
        <authorList>
            <person name="Dielentheis-Frenken M.R.E."/>
            <person name="Wibberg D."/>
            <person name="Blank L.M."/>
            <person name="Tiso T."/>
        </authorList>
    </citation>
    <scope>NUCLEOTIDE SEQUENCE [LARGE SCALE GENOMIC DNA]</scope>
    <source>
        <strain evidence="3 4">NRRL 62042</strain>
    </source>
</reference>
<keyword evidence="4" id="KW-1185">Reference proteome</keyword>
<dbReference type="Gene3D" id="3.30.40.10">
    <property type="entry name" value="Zinc/RING finger domain, C3HC4 (zinc finger)"/>
    <property type="match status" value="1"/>
</dbReference>
<name>A0ABR0TF25_AURPU</name>
<keyword evidence="1" id="KW-0175">Coiled coil</keyword>
<evidence type="ECO:0008006" key="5">
    <source>
        <dbReference type="Google" id="ProtNLM"/>
    </source>
</evidence>
<evidence type="ECO:0000313" key="3">
    <source>
        <dbReference type="EMBL" id="KAK6003030.1"/>
    </source>
</evidence>
<feature type="region of interest" description="Disordered" evidence="2">
    <location>
        <begin position="263"/>
        <end position="295"/>
    </location>
</feature>
<proteinExistence type="predicted"/>
<feature type="coiled-coil region" evidence="1">
    <location>
        <begin position="459"/>
        <end position="490"/>
    </location>
</feature>